<dbReference type="RefSeq" id="WP_025513094.1">
    <property type="nucleotide sequence ID" value="NZ_CP016340.1"/>
</dbReference>
<accession>A0A157SGY7</accession>
<dbReference type="GO" id="GO:0008483">
    <property type="term" value="F:transaminase activity"/>
    <property type="evidence" value="ECO:0007669"/>
    <property type="project" value="UniProtKB-KW"/>
</dbReference>
<dbReference type="Pfam" id="PF00733">
    <property type="entry name" value="Asn_synthase"/>
    <property type="match status" value="1"/>
</dbReference>
<dbReference type="InterPro" id="IPR029055">
    <property type="entry name" value="Ntn_hydrolases_N"/>
</dbReference>
<gene>
    <name evidence="12" type="primary">wbpS</name>
    <name evidence="12" type="ORF">SAMEA3906487_01805</name>
</gene>
<evidence type="ECO:0000256" key="8">
    <source>
        <dbReference type="PIRSR" id="PIRSR001589-1"/>
    </source>
</evidence>
<dbReference type="InterPro" id="IPR014729">
    <property type="entry name" value="Rossmann-like_a/b/a_fold"/>
</dbReference>
<dbReference type="SUPFAM" id="SSF52402">
    <property type="entry name" value="Adenine nucleotide alpha hydrolases-like"/>
    <property type="match status" value="1"/>
</dbReference>
<dbReference type="Pfam" id="PF13522">
    <property type="entry name" value="GATase_6"/>
    <property type="match status" value="1"/>
</dbReference>
<dbReference type="PATRIC" id="fig|123899.6.peg.1792"/>
<protein>
    <recommendedName>
        <fullName evidence="3">asparagine synthase (glutamine-hydrolyzing)</fullName>
        <ecNumber evidence="3">6.3.5.4</ecNumber>
    </recommendedName>
</protein>
<comment type="catalytic activity">
    <reaction evidence="7">
        <text>L-aspartate + L-glutamine + ATP + H2O = L-asparagine + L-glutamate + AMP + diphosphate + H(+)</text>
        <dbReference type="Rhea" id="RHEA:12228"/>
        <dbReference type="ChEBI" id="CHEBI:15377"/>
        <dbReference type="ChEBI" id="CHEBI:15378"/>
        <dbReference type="ChEBI" id="CHEBI:29985"/>
        <dbReference type="ChEBI" id="CHEBI:29991"/>
        <dbReference type="ChEBI" id="CHEBI:30616"/>
        <dbReference type="ChEBI" id="CHEBI:33019"/>
        <dbReference type="ChEBI" id="CHEBI:58048"/>
        <dbReference type="ChEBI" id="CHEBI:58359"/>
        <dbReference type="ChEBI" id="CHEBI:456215"/>
        <dbReference type="EC" id="6.3.5.4"/>
    </reaction>
</comment>
<comment type="similarity">
    <text evidence="2">Belongs to the asparagine synthetase family.</text>
</comment>
<sequence length="640" mass="70916">MCGIVGLWGPLEGKAQILAESCQRIRQRGPDSQGFWEDNDAGVALGHVRLAIQDLTEAGHQPMVSACGRYVLSYNGEVYNHMDMRADLEQTGQAPAWRGHSDTETLLAYAAARGVAAMLQAAVGMWAIALWDRQARSLVLARDRLGEKPLYYGYAGASLMFASQLGGLMPVPGFQRDIDRHALAAFMRHNYVPAPHSIYAGVRKLPPGTWLSITQAQLRAHELPEPVSYWSALDVARQGQDAPRSFANDNEAADALQGVLSQAVRGQMLSDVSLGAFLSGGVDSSTIAALMQSQSSAPVRTFAIGFEEPEYDEAPYAKAVAAHLGTDHAEMYVTAQDALAMVPKLADIYDEPFADSSQIPTALVTRMARQHVTVALSGDGGDELFGGYSRYFRVSGWQARFARVPRPLRRLGGVAMRASASLPGGGAWRGKVGKMGELLGADSDGEFYRRFVSYWNDPARVVLGATEPSSVFEQPMTGPLFESMMKLDTITYLPDDILVKVDRAAMAVSLETRVPLLDHRVYEFAWSLPFKYKVRGGSGKWLLRQVLYRHVPQALVDRPKRGFAVPLASWLRGPLRDWAEALLDPVRLRQQGWFEPEPILRKWREHTSGHRKWDSHLWGVLMMQAWLDRYQQGMTDKERD</sequence>
<keyword evidence="8" id="KW-0061">Asparagine biosynthesis</keyword>
<dbReference type="GeneID" id="56590914"/>
<dbReference type="PANTHER" id="PTHR43284">
    <property type="entry name" value="ASPARAGINE SYNTHETASE (GLUTAMINE-HYDROLYZING)"/>
    <property type="match status" value="1"/>
</dbReference>
<feature type="binding site" evidence="9">
    <location>
        <position position="304"/>
    </location>
    <ligand>
        <name>ATP</name>
        <dbReference type="ChEBI" id="CHEBI:30616"/>
    </ligand>
</feature>
<dbReference type="InterPro" id="IPR051786">
    <property type="entry name" value="ASN_synthetase/amidase"/>
</dbReference>
<dbReference type="PIRSF" id="PIRSF001589">
    <property type="entry name" value="Asn_synthetase_glu-h"/>
    <property type="match status" value="1"/>
</dbReference>
<evidence type="ECO:0000256" key="10">
    <source>
        <dbReference type="PIRSR" id="PIRSR001589-3"/>
    </source>
</evidence>
<keyword evidence="12" id="KW-0032">Aminotransferase</keyword>
<organism evidence="12 13">
    <name type="scientific">Bordetella trematum</name>
    <dbReference type="NCBI Taxonomy" id="123899"/>
    <lineage>
        <taxon>Bacteria</taxon>
        <taxon>Pseudomonadati</taxon>
        <taxon>Pseudomonadota</taxon>
        <taxon>Betaproteobacteria</taxon>
        <taxon>Burkholderiales</taxon>
        <taxon>Alcaligenaceae</taxon>
        <taxon>Bordetella</taxon>
    </lineage>
</organism>
<dbReference type="Gene3D" id="3.40.50.620">
    <property type="entry name" value="HUPs"/>
    <property type="match status" value="1"/>
</dbReference>
<evidence type="ECO:0000256" key="9">
    <source>
        <dbReference type="PIRSR" id="PIRSR001589-2"/>
    </source>
</evidence>
<dbReference type="GO" id="GO:0006529">
    <property type="term" value="P:asparagine biosynthetic process"/>
    <property type="evidence" value="ECO:0007669"/>
    <property type="project" value="UniProtKB-KW"/>
</dbReference>
<name>A0A157SGY7_9BORD</name>
<keyword evidence="6 8" id="KW-0315">Glutamine amidotransferase</keyword>
<dbReference type="InterPro" id="IPR017932">
    <property type="entry name" value="GATase_2_dom"/>
</dbReference>
<keyword evidence="12" id="KW-0808">Transferase</keyword>
<feature type="site" description="Important for beta-aspartyl-AMP intermediate formation" evidence="10">
    <location>
        <position position="379"/>
    </location>
</feature>
<dbReference type="PROSITE" id="PS51278">
    <property type="entry name" value="GATASE_TYPE_2"/>
    <property type="match status" value="1"/>
</dbReference>
<feature type="binding site" evidence="9">
    <location>
        <position position="102"/>
    </location>
    <ligand>
        <name>L-glutamine</name>
        <dbReference type="ChEBI" id="CHEBI:58359"/>
    </ligand>
</feature>
<dbReference type="InterPro" id="IPR001962">
    <property type="entry name" value="Asn_synthase"/>
</dbReference>
<evidence type="ECO:0000259" key="11">
    <source>
        <dbReference type="PROSITE" id="PS51278"/>
    </source>
</evidence>
<comment type="pathway">
    <text evidence="1">Amino-acid biosynthesis; L-asparagine biosynthesis; L-asparagine from L-aspartate (L-Gln route): step 1/1.</text>
</comment>
<keyword evidence="5 9" id="KW-0067">ATP-binding</keyword>
<dbReference type="CDD" id="cd00712">
    <property type="entry name" value="AsnB"/>
    <property type="match status" value="1"/>
</dbReference>
<dbReference type="GO" id="GO:0005829">
    <property type="term" value="C:cytosol"/>
    <property type="evidence" value="ECO:0007669"/>
    <property type="project" value="TreeGrafter"/>
</dbReference>
<reference evidence="12 13" key="1">
    <citation type="submission" date="2016-04" db="EMBL/GenBank/DDBJ databases">
        <authorList>
            <consortium name="Pathogen Informatics"/>
        </authorList>
    </citation>
    <scope>NUCLEOTIDE SEQUENCE [LARGE SCALE GENOMIC DNA]</scope>
    <source>
        <strain evidence="12 13">H044680328</strain>
    </source>
</reference>
<keyword evidence="4 9" id="KW-0547">Nucleotide-binding</keyword>
<keyword evidence="13" id="KW-1185">Reference proteome</keyword>
<proteinExistence type="inferred from homology"/>
<dbReference type="PANTHER" id="PTHR43284:SF1">
    <property type="entry name" value="ASPARAGINE SYNTHETASE"/>
    <property type="match status" value="1"/>
</dbReference>
<evidence type="ECO:0000256" key="2">
    <source>
        <dbReference type="ARBA" id="ARBA00005752"/>
    </source>
</evidence>
<keyword evidence="8" id="KW-0028">Amino-acid biosynthesis</keyword>
<feature type="active site" description="For GATase activity" evidence="8">
    <location>
        <position position="2"/>
    </location>
</feature>
<dbReference type="CDD" id="cd01991">
    <property type="entry name" value="Asn_synthase_B_C"/>
    <property type="match status" value="1"/>
</dbReference>
<dbReference type="GO" id="GO:0005524">
    <property type="term" value="F:ATP binding"/>
    <property type="evidence" value="ECO:0007669"/>
    <property type="project" value="UniProtKB-KW"/>
</dbReference>
<dbReference type="AlphaFoldDB" id="A0A157SGY7"/>
<dbReference type="GO" id="GO:0004066">
    <property type="term" value="F:asparagine synthase (glutamine-hydrolyzing) activity"/>
    <property type="evidence" value="ECO:0007669"/>
    <property type="project" value="UniProtKB-EC"/>
</dbReference>
<dbReference type="eggNOG" id="COG0367">
    <property type="taxonomic scope" value="Bacteria"/>
</dbReference>
<evidence type="ECO:0000256" key="1">
    <source>
        <dbReference type="ARBA" id="ARBA00005187"/>
    </source>
</evidence>
<dbReference type="Proteomes" id="UP000076825">
    <property type="component" value="Chromosome 1"/>
</dbReference>
<dbReference type="KEGG" id="btrm:SAMEA390648701805"/>
<evidence type="ECO:0000256" key="4">
    <source>
        <dbReference type="ARBA" id="ARBA00022741"/>
    </source>
</evidence>
<evidence type="ECO:0000313" key="12">
    <source>
        <dbReference type="EMBL" id="SAI69471.1"/>
    </source>
</evidence>
<feature type="domain" description="Glutamine amidotransferase type-2" evidence="11">
    <location>
        <begin position="2"/>
        <end position="216"/>
    </location>
</feature>
<evidence type="ECO:0000313" key="13">
    <source>
        <dbReference type="Proteomes" id="UP000076825"/>
    </source>
</evidence>
<dbReference type="InterPro" id="IPR033738">
    <property type="entry name" value="AsnB_N"/>
</dbReference>
<feature type="binding site" evidence="9">
    <location>
        <begin position="377"/>
        <end position="378"/>
    </location>
    <ligand>
        <name>ATP</name>
        <dbReference type="ChEBI" id="CHEBI:30616"/>
    </ligand>
</feature>
<evidence type="ECO:0000256" key="6">
    <source>
        <dbReference type="ARBA" id="ARBA00022962"/>
    </source>
</evidence>
<dbReference type="Gene3D" id="3.60.20.10">
    <property type="entry name" value="Glutamine Phosphoribosylpyrophosphate, subunit 1, domain 1"/>
    <property type="match status" value="1"/>
</dbReference>
<dbReference type="EC" id="6.3.5.4" evidence="3"/>
<evidence type="ECO:0000256" key="7">
    <source>
        <dbReference type="ARBA" id="ARBA00048741"/>
    </source>
</evidence>
<evidence type="ECO:0000256" key="3">
    <source>
        <dbReference type="ARBA" id="ARBA00012737"/>
    </source>
</evidence>
<dbReference type="STRING" id="123899.SAMEA3906487_01805"/>
<dbReference type="InterPro" id="IPR006426">
    <property type="entry name" value="Asn_synth_AEB"/>
</dbReference>
<dbReference type="SUPFAM" id="SSF56235">
    <property type="entry name" value="N-terminal nucleophile aminohydrolases (Ntn hydrolases)"/>
    <property type="match status" value="1"/>
</dbReference>
<keyword evidence="12" id="KW-0436">Ligase</keyword>
<dbReference type="NCBIfam" id="TIGR01536">
    <property type="entry name" value="asn_synth_AEB"/>
    <property type="match status" value="1"/>
</dbReference>
<dbReference type="EMBL" id="LT546645">
    <property type="protein sequence ID" value="SAI69471.1"/>
    <property type="molecule type" value="Genomic_DNA"/>
</dbReference>
<dbReference type="OrthoDB" id="9763290at2"/>
<evidence type="ECO:0000256" key="5">
    <source>
        <dbReference type="ARBA" id="ARBA00022840"/>
    </source>
</evidence>